<reference evidence="2" key="1">
    <citation type="submission" date="2015-12" db="EMBL/GenBank/DDBJ databases">
        <title>Gene expression during late stages of embryo sac development: a critical building block for successful pollen-pistil interactions.</title>
        <authorList>
            <person name="Liu Y."/>
            <person name="Joly V."/>
            <person name="Sabar M."/>
            <person name="Matton D.P."/>
        </authorList>
    </citation>
    <scope>NUCLEOTIDE SEQUENCE</scope>
</reference>
<name>A0A0V0GYE7_SOLCH</name>
<sequence>MIKQSYMLFINNNNIPSVFPQVEFGRVECPKTLPLSHGDREAQVTHNKSVRKRQCRGRTRHSKK</sequence>
<organism evidence="2">
    <name type="scientific">Solanum chacoense</name>
    <name type="common">Chaco potato</name>
    <dbReference type="NCBI Taxonomy" id="4108"/>
    <lineage>
        <taxon>Eukaryota</taxon>
        <taxon>Viridiplantae</taxon>
        <taxon>Streptophyta</taxon>
        <taxon>Embryophyta</taxon>
        <taxon>Tracheophyta</taxon>
        <taxon>Spermatophyta</taxon>
        <taxon>Magnoliopsida</taxon>
        <taxon>eudicotyledons</taxon>
        <taxon>Gunneridae</taxon>
        <taxon>Pentapetalae</taxon>
        <taxon>asterids</taxon>
        <taxon>lamiids</taxon>
        <taxon>Solanales</taxon>
        <taxon>Solanaceae</taxon>
        <taxon>Solanoideae</taxon>
        <taxon>Solaneae</taxon>
        <taxon>Solanum</taxon>
    </lineage>
</organism>
<dbReference type="AlphaFoldDB" id="A0A0V0GYE7"/>
<accession>A0A0V0GYE7</accession>
<evidence type="ECO:0000256" key="1">
    <source>
        <dbReference type="SAM" id="MobiDB-lite"/>
    </source>
</evidence>
<evidence type="ECO:0000313" key="2">
    <source>
        <dbReference type="EMBL" id="JAP13170.1"/>
    </source>
</evidence>
<dbReference type="EMBL" id="GEDG01028453">
    <property type="protein sequence ID" value="JAP13170.1"/>
    <property type="molecule type" value="Transcribed_RNA"/>
</dbReference>
<protein>
    <submittedName>
        <fullName evidence="2">Putative ovule protein</fullName>
    </submittedName>
</protein>
<proteinExistence type="predicted"/>
<feature type="compositionally biased region" description="Basic residues" evidence="1">
    <location>
        <begin position="48"/>
        <end position="64"/>
    </location>
</feature>
<feature type="region of interest" description="Disordered" evidence="1">
    <location>
        <begin position="35"/>
        <end position="64"/>
    </location>
</feature>